<evidence type="ECO:0000256" key="1">
    <source>
        <dbReference type="SAM" id="MobiDB-lite"/>
    </source>
</evidence>
<feature type="region of interest" description="Disordered" evidence="1">
    <location>
        <begin position="230"/>
        <end position="343"/>
    </location>
</feature>
<dbReference type="EMBL" id="HBFA01010957">
    <property type="protein sequence ID" value="CAD8659122.1"/>
    <property type="molecule type" value="Transcribed_RNA"/>
</dbReference>
<gene>
    <name evidence="2" type="ORF">POBO1169_LOCUS5720</name>
</gene>
<name>A0A7S0N612_9CHLO</name>
<accession>A0A7S0N612</accession>
<evidence type="ECO:0008006" key="3">
    <source>
        <dbReference type="Google" id="ProtNLM"/>
    </source>
</evidence>
<organism evidence="2">
    <name type="scientific">Pyramimonas obovata</name>
    <dbReference type="NCBI Taxonomy" id="1411642"/>
    <lineage>
        <taxon>Eukaryota</taxon>
        <taxon>Viridiplantae</taxon>
        <taxon>Chlorophyta</taxon>
        <taxon>Pyramimonadophyceae</taxon>
        <taxon>Pyramimonadales</taxon>
        <taxon>Pyramimonadaceae</taxon>
        <taxon>Pyramimonas</taxon>
        <taxon>Pyramimonas incertae sedis</taxon>
    </lineage>
</organism>
<feature type="compositionally biased region" description="Polar residues" evidence="1">
    <location>
        <begin position="316"/>
        <end position="327"/>
    </location>
</feature>
<sequence>MSKQNGQAPGAGFATTRGDDVLHHYMVHERNASGYIAECNYCSKICRGAIFRLQVHLAGYRGYGIAACSNSHNVEGFGLVRKTWMAYFENGEGNPNALSKRLMAQAQQDRSDRPKYEVPVIGALQGDTRPSVSQKFSEPGGRAEEDNQVGASQKKRNAELDRKWAVAFTANGIPMSVSESEEFREAIRATCEHARQGGRYEVFQKNKTDPGPSQETRLDSLVSIAQMYETVGPSSTSEERRSTKPSSRTATDLPECSESRKNSCNSSGKRAPTLNGDNKRTKRKKETNNENGDTSYDHNHQSGVQKTELEEEMTDSCDQSKVRTGTNRQGRGRCRSRDRGATP</sequence>
<feature type="region of interest" description="Disordered" evidence="1">
    <location>
        <begin position="127"/>
        <end position="156"/>
    </location>
</feature>
<dbReference type="AlphaFoldDB" id="A0A7S0N612"/>
<protein>
    <recommendedName>
        <fullName evidence="3">BED-type domain-containing protein</fullName>
    </recommendedName>
</protein>
<reference evidence="2" key="1">
    <citation type="submission" date="2021-01" db="EMBL/GenBank/DDBJ databases">
        <authorList>
            <person name="Corre E."/>
            <person name="Pelletier E."/>
            <person name="Niang G."/>
            <person name="Scheremetjew M."/>
            <person name="Finn R."/>
            <person name="Kale V."/>
            <person name="Holt S."/>
            <person name="Cochrane G."/>
            <person name="Meng A."/>
            <person name="Brown T."/>
            <person name="Cohen L."/>
        </authorList>
    </citation>
    <scope>NUCLEOTIDE SEQUENCE</scope>
    <source>
        <strain evidence="2">CCMP722</strain>
    </source>
</reference>
<evidence type="ECO:0000313" key="2">
    <source>
        <dbReference type="EMBL" id="CAD8659122.1"/>
    </source>
</evidence>
<proteinExistence type="predicted"/>